<keyword evidence="2" id="KW-0479">Metal-binding</keyword>
<evidence type="ECO:0000313" key="6">
    <source>
        <dbReference type="Proteomes" id="UP000503011"/>
    </source>
</evidence>
<evidence type="ECO:0000259" key="4">
    <source>
        <dbReference type="Pfam" id="PF13613"/>
    </source>
</evidence>
<evidence type="ECO:0000256" key="1">
    <source>
        <dbReference type="ARBA" id="ARBA00001968"/>
    </source>
</evidence>
<evidence type="ECO:0000259" key="3">
    <source>
        <dbReference type="Pfam" id="PF13359"/>
    </source>
</evidence>
<evidence type="ECO:0000256" key="2">
    <source>
        <dbReference type="ARBA" id="ARBA00022723"/>
    </source>
</evidence>
<dbReference type="InterPro" id="IPR027806">
    <property type="entry name" value="HARBI1_dom"/>
</dbReference>
<gene>
    <name evidence="5" type="ORF">Psuf_043080</name>
</gene>
<protein>
    <submittedName>
        <fullName evidence="5">IS5 family transposase</fullName>
    </submittedName>
</protein>
<comment type="cofactor">
    <cofactor evidence="1">
        <name>a divalent metal cation</name>
        <dbReference type="ChEBI" id="CHEBI:60240"/>
    </cofactor>
</comment>
<dbReference type="Pfam" id="PF13613">
    <property type="entry name" value="HTH_Tnp_4"/>
    <property type="match status" value="1"/>
</dbReference>
<dbReference type="EMBL" id="AP022871">
    <property type="protein sequence ID" value="BCB86995.1"/>
    <property type="molecule type" value="Genomic_DNA"/>
</dbReference>
<dbReference type="AlphaFoldDB" id="A0A6F8YLH8"/>
<reference evidence="5 6" key="1">
    <citation type="submission" date="2020-03" db="EMBL/GenBank/DDBJ databases">
        <title>Whole genome shotgun sequence of Phytohabitans suffuscus NBRC 105367.</title>
        <authorList>
            <person name="Komaki H."/>
            <person name="Tamura T."/>
        </authorList>
    </citation>
    <scope>NUCLEOTIDE SEQUENCE [LARGE SCALE GENOMIC DNA]</scope>
    <source>
        <strain evidence="5 6">NBRC 105367</strain>
    </source>
</reference>
<keyword evidence="6" id="KW-1185">Reference proteome</keyword>
<feature type="domain" description="Transposase Helix-turn-helix" evidence="4">
    <location>
        <begin position="33"/>
        <end position="84"/>
    </location>
</feature>
<dbReference type="Proteomes" id="UP000503011">
    <property type="component" value="Chromosome"/>
</dbReference>
<dbReference type="Pfam" id="PF13359">
    <property type="entry name" value="DDE_Tnp_4"/>
    <property type="match status" value="1"/>
</dbReference>
<evidence type="ECO:0000313" key="5">
    <source>
        <dbReference type="EMBL" id="BCB86995.1"/>
    </source>
</evidence>
<dbReference type="KEGG" id="psuu:Psuf_043080"/>
<name>A0A6F8YLH8_9ACTN</name>
<dbReference type="GO" id="GO:0046872">
    <property type="term" value="F:metal ion binding"/>
    <property type="evidence" value="ECO:0007669"/>
    <property type="project" value="UniProtKB-KW"/>
</dbReference>
<proteinExistence type="predicted"/>
<reference evidence="5 6" key="2">
    <citation type="submission" date="2020-03" db="EMBL/GenBank/DDBJ databases">
        <authorList>
            <person name="Ichikawa N."/>
            <person name="Kimura A."/>
            <person name="Kitahashi Y."/>
            <person name="Uohara A."/>
        </authorList>
    </citation>
    <scope>NUCLEOTIDE SEQUENCE [LARGE SCALE GENOMIC DNA]</scope>
    <source>
        <strain evidence="5 6">NBRC 105367</strain>
    </source>
</reference>
<sequence length="256" mass="27922">MTYPGTLSLSRAHLTHLADLLRGHRARIGSRWRKLTPGRQALLVLAHLRNGDTYTRLAAGFEIGLATVYRYVREATDLLAARAPSLTAALWRLAGNGHRLGILDGTLVPIDWLGGEANRLYYSGKHHRHGVNLQGLVDPRRGDLVWISDGLPGSTHDLTAARTHAVITTAQRADLELLADKGYQGAGGTLVVPHKGRKLTKAQKAHNRMVNSVRGPGERGFATLKAWRILTKVRCCPQRVGTLAKAILTLELGPES</sequence>
<feature type="domain" description="DDE Tnp4" evidence="3">
    <location>
        <begin position="103"/>
        <end position="247"/>
    </location>
</feature>
<dbReference type="RefSeq" id="WP_173158640.1">
    <property type="nucleotide sequence ID" value="NZ_AP022871.1"/>
</dbReference>
<organism evidence="5 6">
    <name type="scientific">Phytohabitans suffuscus</name>
    <dbReference type="NCBI Taxonomy" id="624315"/>
    <lineage>
        <taxon>Bacteria</taxon>
        <taxon>Bacillati</taxon>
        <taxon>Actinomycetota</taxon>
        <taxon>Actinomycetes</taxon>
        <taxon>Micromonosporales</taxon>
        <taxon>Micromonosporaceae</taxon>
    </lineage>
</organism>
<dbReference type="InterPro" id="IPR027805">
    <property type="entry name" value="Transposase_HTH_dom"/>
</dbReference>
<accession>A0A6F8YLH8</accession>